<dbReference type="AlphaFoldDB" id="A0A917QR66"/>
<reference evidence="1" key="2">
    <citation type="submission" date="2020-09" db="EMBL/GenBank/DDBJ databases">
        <authorList>
            <person name="Sun Q."/>
            <person name="Ohkuma M."/>
        </authorList>
    </citation>
    <scope>NUCLEOTIDE SEQUENCE</scope>
    <source>
        <strain evidence="1">JCM 3035</strain>
    </source>
</reference>
<keyword evidence="2" id="KW-1185">Reference proteome</keyword>
<evidence type="ECO:0000313" key="2">
    <source>
        <dbReference type="Proteomes" id="UP000637788"/>
    </source>
</evidence>
<accession>A0A917QR66</accession>
<dbReference type="Proteomes" id="UP000637788">
    <property type="component" value="Unassembled WGS sequence"/>
</dbReference>
<evidence type="ECO:0000313" key="1">
    <source>
        <dbReference type="EMBL" id="GGK64358.1"/>
    </source>
</evidence>
<name>A0A917QR66_9ACTN</name>
<evidence type="ECO:0008006" key="3">
    <source>
        <dbReference type="Google" id="ProtNLM"/>
    </source>
</evidence>
<reference evidence="1" key="1">
    <citation type="journal article" date="2014" name="Int. J. Syst. Evol. Microbiol.">
        <title>Complete genome sequence of Corynebacterium casei LMG S-19264T (=DSM 44701T), isolated from a smear-ripened cheese.</title>
        <authorList>
            <consortium name="US DOE Joint Genome Institute (JGI-PGF)"/>
            <person name="Walter F."/>
            <person name="Albersmeier A."/>
            <person name="Kalinowski J."/>
            <person name="Ruckert C."/>
        </authorList>
    </citation>
    <scope>NUCLEOTIDE SEQUENCE</scope>
    <source>
        <strain evidence="1">JCM 3035</strain>
    </source>
</reference>
<organism evidence="1 2">
    <name type="scientific">Streptomyces flaveus</name>
    <dbReference type="NCBI Taxonomy" id="66370"/>
    <lineage>
        <taxon>Bacteria</taxon>
        <taxon>Bacillati</taxon>
        <taxon>Actinomycetota</taxon>
        <taxon>Actinomycetes</taxon>
        <taxon>Kitasatosporales</taxon>
        <taxon>Streptomycetaceae</taxon>
        <taxon>Streptomyces</taxon>
        <taxon>Streptomyces aurantiacus group</taxon>
    </lineage>
</organism>
<gene>
    <name evidence="1" type="ORF">GCM10010094_26650</name>
</gene>
<dbReference type="RefSeq" id="WP_189322060.1">
    <property type="nucleotide sequence ID" value="NZ_BMPQ01000005.1"/>
</dbReference>
<proteinExistence type="predicted"/>
<dbReference type="EMBL" id="BMPQ01000005">
    <property type="protein sequence ID" value="GGK64358.1"/>
    <property type="molecule type" value="Genomic_DNA"/>
</dbReference>
<protein>
    <recommendedName>
        <fullName evidence="3">Integrase</fullName>
    </recommendedName>
</protein>
<comment type="caution">
    <text evidence="1">The sequence shown here is derived from an EMBL/GenBank/DDBJ whole genome shotgun (WGS) entry which is preliminary data.</text>
</comment>
<sequence>MSQRIDSYRPSGSPAGWSRVGDEVRRVIRLADPLLPHKARELLTALAQLALFCDGEGLPGKAEVWLSREAIERFIAVGCPHVRDSTRGNYRSRLLRLHEIVLGGVCRTGKPAKLSASVPNSPYSRTELADLWGWASGQPTEELRWGCKTLMALGLGVGLDSPEVIPLRVHDVRRTSSGGGPVVVATRGTRKREILCRRPWEGVLASAADRLDTTGTAQYLFRPNCFSRGTNTVTNFLDRTKSSPEVPRLVMGRLRSNWLVELFEERLPITVIVAAAGVDTLHGLSRILPFLTAVPADEAARLLRGGQ</sequence>